<protein>
    <submittedName>
        <fullName evidence="1">DUF1015 domain-containing protein</fullName>
    </submittedName>
</protein>
<name>A0A523UYV1_UNCAE</name>
<dbReference type="EMBL" id="SOJK01000077">
    <property type="protein sequence ID" value="TET47683.1"/>
    <property type="molecule type" value="Genomic_DNA"/>
</dbReference>
<dbReference type="PANTHER" id="PTHR36454">
    <property type="entry name" value="LMO2823 PROTEIN"/>
    <property type="match status" value="1"/>
</dbReference>
<dbReference type="PANTHER" id="PTHR36454:SF1">
    <property type="entry name" value="DUF1015 DOMAIN-CONTAINING PROTEIN"/>
    <property type="match status" value="1"/>
</dbReference>
<proteinExistence type="predicted"/>
<dbReference type="InterPro" id="IPR008323">
    <property type="entry name" value="UCP033563"/>
</dbReference>
<comment type="caution">
    <text evidence="1">The sequence shown here is derived from an EMBL/GenBank/DDBJ whole genome shotgun (WGS) entry which is preliminary data.</text>
</comment>
<dbReference type="AlphaFoldDB" id="A0A523UYV1"/>
<evidence type="ECO:0000313" key="2">
    <source>
        <dbReference type="Proteomes" id="UP000320679"/>
    </source>
</evidence>
<evidence type="ECO:0000313" key="1">
    <source>
        <dbReference type="EMBL" id="TET47683.1"/>
    </source>
</evidence>
<accession>A0A523UYV1</accession>
<sequence>MLEIRPFPAVIYNSDKIDDLTKVTTPPYDVISPQEQDFYYTLDPYNIIRIILGKDFPGDNHEENKYSRAARFFREWLKVGILKKEKDPAIYVYDQEYTLRGKRKKRRGFMALMRLEDLGSGVVFPHEETFPGPEEDRLMLLKNCHANLSPIFSLYSNPSFSLDECLKVSETLANFKDRDGVEHRLGRIRDEDKIIRICQMMKDKKIFIADGHHRYKTALAFRNEERGRSSSPRGEGFVLMYFLNMESDAVTVLPVHRMLRNLSSEELARIKSRIKDFFRVQILERKEGERAAEKEIMQMIGIAEGTPRFGMYLGDDKYYVLTLKRKPSLWEVDSAVLNGILKEILKNKTLRKGEEIDFVKDARQALNLVEKGTYQMTLLLKPLSLKKLKEVCLSGRTMPPKTSYFYPKLLTGLLMRDLKDGV</sequence>
<organism evidence="1 2">
    <name type="scientific">Aerophobetes bacterium</name>
    <dbReference type="NCBI Taxonomy" id="2030807"/>
    <lineage>
        <taxon>Bacteria</taxon>
        <taxon>Candidatus Aerophobota</taxon>
    </lineage>
</organism>
<gene>
    <name evidence="1" type="ORF">E3J59_01770</name>
</gene>
<dbReference type="Proteomes" id="UP000320679">
    <property type="component" value="Unassembled WGS sequence"/>
</dbReference>
<reference evidence="1 2" key="1">
    <citation type="submission" date="2019-03" db="EMBL/GenBank/DDBJ databases">
        <title>Metabolic potential of uncultured bacteria and archaea associated with petroleum seepage in deep-sea sediments.</title>
        <authorList>
            <person name="Dong X."/>
            <person name="Hubert C."/>
        </authorList>
    </citation>
    <scope>NUCLEOTIDE SEQUENCE [LARGE SCALE GENOMIC DNA]</scope>
    <source>
        <strain evidence="1">E29_bin78</strain>
    </source>
</reference>
<dbReference type="PIRSF" id="PIRSF033563">
    <property type="entry name" value="UCP033563"/>
    <property type="match status" value="1"/>
</dbReference>
<dbReference type="Pfam" id="PF06245">
    <property type="entry name" value="DUF1015"/>
    <property type="match status" value="1"/>
</dbReference>